<sequence>MLPQFPPSALTHYPGNVHIWQGVENYPLDRGPSVVTIGVFDGLHRGHARLATAAAHYAEKHGITSLMLSFHPHPSSVVGKGIAPLRLSTLEFRAQLAHEIGIDEFVVLSFTPERAGQAPADFVKEVLVDRLHAEHVVVGENFTFGARAAGTPEVLTQLGEEYGFTTEIVPLLKEDGHTVSSTYIRQSLADSRIRDAIQALGHLPRVEGEVVHGAGRGGRQLGFPTANISFASDIALPADGVYAGWFAIVDEGPVEGTIEPQKWYPTAVSVGTNPTFDGAVRTVEAFVLDEDADLYHRYAVVEFVDRVRGMEKFDSVDDLLEHMHRDVAKTREILEDSAVPPTELW</sequence>
<evidence type="ECO:0000256" key="1">
    <source>
        <dbReference type="ARBA" id="ARBA00002121"/>
    </source>
</evidence>
<evidence type="ECO:0000256" key="12">
    <source>
        <dbReference type="ARBA" id="ARBA00023268"/>
    </source>
</evidence>
<dbReference type="FunFam" id="2.40.30.30:FF:000003">
    <property type="entry name" value="Riboflavin biosynthesis protein"/>
    <property type="match status" value="1"/>
</dbReference>
<dbReference type="NCBIfam" id="TIGR00083">
    <property type="entry name" value="ribF"/>
    <property type="match status" value="1"/>
</dbReference>
<dbReference type="Proteomes" id="UP000068137">
    <property type="component" value="Chromosome"/>
</dbReference>
<keyword evidence="4 15" id="KW-0285">Flavoprotein</keyword>
<comment type="function">
    <text evidence="1">Catalyzes the phosphorylation of riboflavin to FMN followed by the adenylation of FMN to FAD.</text>
</comment>
<dbReference type="PANTHER" id="PTHR22749">
    <property type="entry name" value="RIBOFLAVIN KINASE/FMN ADENYLYLTRANSFERASE"/>
    <property type="match status" value="1"/>
</dbReference>
<dbReference type="Proteomes" id="UP000324288">
    <property type="component" value="Chromosome"/>
</dbReference>
<evidence type="ECO:0000259" key="16">
    <source>
        <dbReference type="SMART" id="SM00904"/>
    </source>
</evidence>
<dbReference type="PANTHER" id="PTHR22749:SF6">
    <property type="entry name" value="RIBOFLAVIN KINASE"/>
    <property type="match status" value="1"/>
</dbReference>
<evidence type="ECO:0000313" key="19">
    <source>
        <dbReference type="Proteomes" id="UP000068137"/>
    </source>
</evidence>
<comment type="pathway">
    <text evidence="3 15">Cofactor biosynthesis; FMN biosynthesis; FMN from riboflavin (ATP route): step 1/1.</text>
</comment>
<dbReference type="NCBIfam" id="NF004160">
    <property type="entry name" value="PRK05627.1-3"/>
    <property type="match status" value="1"/>
</dbReference>
<reference evidence="17 19" key="1">
    <citation type="journal article" date="2015" name="Genome Announc.">
        <title>Complete Genome Sequences for Two Strains of a Novel Fastidious, Partially Acid-Fast, Gram-Positive Corynebacterineae Bacterium, Derived from Human Clinical Samples.</title>
        <authorList>
            <person name="Nicholson A.C."/>
            <person name="Bell M."/>
            <person name="Humrighouse B.W."/>
            <person name="McQuiston J.R."/>
        </authorList>
    </citation>
    <scope>NUCLEOTIDE SEQUENCE [LARGE SCALE GENOMIC DNA]</scope>
    <source>
        <strain evidence="17 19">X1698</strain>
    </source>
</reference>
<organism evidence="17 19">
    <name type="scientific">Lawsonella clevelandensis</name>
    <dbReference type="NCBI Taxonomy" id="1528099"/>
    <lineage>
        <taxon>Bacteria</taxon>
        <taxon>Bacillati</taxon>
        <taxon>Actinomycetota</taxon>
        <taxon>Actinomycetes</taxon>
        <taxon>Mycobacteriales</taxon>
        <taxon>Lawsonellaceae</taxon>
        <taxon>Lawsonella</taxon>
    </lineage>
</organism>
<dbReference type="EC" id="2.7.7.2" evidence="15"/>
<comment type="pathway">
    <text evidence="2 15">Cofactor biosynthesis; FAD biosynthesis; FAD from FMN: step 1/1.</text>
</comment>
<dbReference type="InterPro" id="IPR014729">
    <property type="entry name" value="Rossmann-like_a/b/a_fold"/>
</dbReference>
<dbReference type="KEGG" id="cbq:AL705_00990"/>
<evidence type="ECO:0000313" key="18">
    <source>
        <dbReference type="EMBL" id="VHN99786.1"/>
    </source>
</evidence>
<evidence type="ECO:0000313" key="20">
    <source>
        <dbReference type="Proteomes" id="UP000324288"/>
    </source>
</evidence>
<dbReference type="GO" id="GO:0005524">
    <property type="term" value="F:ATP binding"/>
    <property type="evidence" value="ECO:0007669"/>
    <property type="project" value="UniProtKB-UniRule"/>
</dbReference>
<dbReference type="UniPathway" id="UPA00276">
    <property type="reaction ID" value="UER00406"/>
</dbReference>
<evidence type="ECO:0000256" key="4">
    <source>
        <dbReference type="ARBA" id="ARBA00022630"/>
    </source>
</evidence>
<dbReference type="GO" id="GO:0008531">
    <property type="term" value="F:riboflavin kinase activity"/>
    <property type="evidence" value="ECO:0007669"/>
    <property type="project" value="UniProtKB-UniRule"/>
</dbReference>
<dbReference type="UniPathway" id="UPA00277">
    <property type="reaction ID" value="UER00407"/>
</dbReference>
<evidence type="ECO:0000256" key="13">
    <source>
        <dbReference type="ARBA" id="ARBA00047880"/>
    </source>
</evidence>
<keyword evidence="7 15" id="KW-0548">Nucleotidyltransferase</keyword>
<dbReference type="InterPro" id="IPR023468">
    <property type="entry name" value="Riboflavin_kinase"/>
</dbReference>
<evidence type="ECO:0000256" key="14">
    <source>
        <dbReference type="ARBA" id="ARBA00049494"/>
    </source>
</evidence>
<keyword evidence="10 15" id="KW-0274">FAD</keyword>
<dbReference type="STRING" id="1528099.AL705_00990"/>
<dbReference type="Gene3D" id="3.40.50.620">
    <property type="entry name" value="HUPs"/>
    <property type="match status" value="1"/>
</dbReference>
<reference evidence="17" key="2">
    <citation type="journal article" date="2016" name="Int. J. Syst. Evol. Microbiol.">
        <title>Lawsonella clevelandensis gen. nov., sp. nov., a new member of the suborder Corynebacterineae isolated from human abscesses.</title>
        <authorList>
            <person name="Bell M.E."/>
            <person name="Bernard K.A."/>
            <person name="Harrington S.M."/>
            <person name="Patel N.B."/>
            <person name="Tucker T.A."/>
            <person name="Metcalfe M.G."/>
            <person name="McQuiston J.R."/>
        </authorList>
    </citation>
    <scope>NUCLEOTIDE SEQUENCE</scope>
    <source>
        <strain evidence="17">X1698</strain>
    </source>
</reference>
<dbReference type="GO" id="GO:0009231">
    <property type="term" value="P:riboflavin biosynthetic process"/>
    <property type="evidence" value="ECO:0007669"/>
    <property type="project" value="InterPro"/>
</dbReference>
<dbReference type="AlphaFoldDB" id="A0A0M3TBA2"/>
<dbReference type="SUPFAM" id="SSF82114">
    <property type="entry name" value="Riboflavin kinase-like"/>
    <property type="match status" value="1"/>
</dbReference>
<keyword evidence="11 15" id="KW-0067">ATP-binding</keyword>
<dbReference type="GO" id="GO:0003919">
    <property type="term" value="F:FMN adenylyltransferase activity"/>
    <property type="evidence" value="ECO:0007669"/>
    <property type="project" value="UniProtKB-UniRule"/>
</dbReference>
<dbReference type="GO" id="GO:0009398">
    <property type="term" value="P:FMN biosynthetic process"/>
    <property type="evidence" value="ECO:0007669"/>
    <property type="project" value="UniProtKB-UniRule"/>
</dbReference>
<dbReference type="InterPro" id="IPR015865">
    <property type="entry name" value="Riboflavin_kinase_bac/euk"/>
</dbReference>
<evidence type="ECO:0000256" key="11">
    <source>
        <dbReference type="ARBA" id="ARBA00022840"/>
    </source>
</evidence>
<dbReference type="InterPro" id="IPR015864">
    <property type="entry name" value="FAD_synthase"/>
</dbReference>
<gene>
    <name evidence="18" type="primary">ribF</name>
    <name evidence="17" type="ORF">AL705_00990</name>
    <name evidence="18" type="ORF">LC603019_00206</name>
</gene>
<dbReference type="Gene3D" id="2.40.30.30">
    <property type="entry name" value="Riboflavin kinase-like"/>
    <property type="match status" value="1"/>
</dbReference>
<dbReference type="InterPro" id="IPR023465">
    <property type="entry name" value="Riboflavin_kinase_dom_sf"/>
</dbReference>
<feature type="domain" description="Riboflavin kinase" evidence="16">
    <location>
        <begin position="199"/>
        <end position="335"/>
    </location>
</feature>
<reference evidence="18 20" key="3">
    <citation type="submission" date="2019-04" db="EMBL/GenBank/DDBJ databases">
        <authorList>
            <person name="Seth-Smith MB H."/>
            <person name="Seth-Smith H."/>
        </authorList>
    </citation>
    <scope>NUCLEOTIDE SEQUENCE [LARGE SCALE GENOMIC DNA]</scope>
    <source>
        <strain evidence="18">USB-603019</strain>
    </source>
</reference>
<proteinExistence type="inferred from homology"/>
<dbReference type="Pfam" id="PF01687">
    <property type="entry name" value="Flavokinase"/>
    <property type="match status" value="1"/>
</dbReference>
<evidence type="ECO:0000256" key="5">
    <source>
        <dbReference type="ARBA" id="ARBA00022643"/>
    </source>
</evidence>
<dbReference type="FunFam" id="3.40.50.620:FF:000021">
    <property type="entry name" value="Riboflavin biosynthesis protein"/>
    <property type="match status" value="1"/>
</dbReference>
<dbReference type="CDD" id="cd02064">
    <property type="entry name" value="FAD_synthetase_N"/>
    <property type="match status" value="1"/>
</dbReference>
<keyword evidence="6 15" id="KW-0808">Transferase</keyword>
<evidence type="ECO:0000256" key="7">
    <source>
        <dbReference type="ARBA" id="ARBA00022695"/>
    </source>
</evidence>
<comment type="similarity">
    <text evidence="15">Belongs to the ribF family.</text>
</comment>
<keyword evidence="9 15" id="KW-0418">Kinase</keyword>
<dbReference type="Pfam" id="PF06574">
    <property type="entry name" value="FAD_syn"/>
    <property type="match status" value="1"/>
</dbReference>
<evidence type="ECO:0000256" key="9">
    <source>
        <dbReference type="ARBA" id="ARBA00022777"/>
    </source>
</evidence>
<comment type="catalytic activity">
    <reaction evidence="13 15">
        <text>riboflavin + ATP = FMN + ADP + H(+)</text>
        <dbReference type="Rhea" id="RHEA:14357"/>
        <dbReference type="ChEBI" id="CHEBI:15378"/>
        <dbReference type="ChEBI" id="CHEBI:30616"/>
        <dbReference type="ChEBI" id="CHEBI:57986"/>
        <dbReference type="ChEBI" id="CHEBI:58210"/>
        <dbReference type="ChEBI" id="CHEBI:456216"/>
        <dbReference type="EC" id="2.7.1.26"/>
    </reaction>
</comment>
<keyword evidence="8 15" id="KW-0547">Nucleotide-binding</keyword>
<dbReference type="PATRIC" id="fig|1562462.4.peg.204"/>
<keyword evidence="5 15" id="KW-0288">FMN</keyword>
<protein>
    <recommendedName>
        <fullName evidence="15">Riboflavin biosynthesis protein</fullName>
    </recommendedName>
    <domain>
        <recommendedName>
            <fullName evidence="15">Riboflavin kinase</fullName>
            <ecNumber evidence="15">2.7.1.26</ecNumber>
        </recommendedName>
        <alternativeName>
            <fullName evidence="15">Flavokinase</fullName>
        </alternativeName>
    </domain>
    <domain>
        <recommendedName>
            <fullName evidence="15">FMN adenylyltransferase</fullName>
            <ecNumber evidence="15">2.7.7.2</ecNumber>
        </recommendedName>
        <alternativeName>
            <fullName evidence="15">FAD pyrophosphorylase</fullName>
        </alternativeName>
        <alternativeName>
            <fullName evidence="15">FAD synthase</fullName>
        </alternativeName>
    </domain>
</protein>
<dbReference type="EC" id="2.7.1.26" evidence="15"/>
<accession>A0A0M3TBA2</accession>
<dbReference type="EMBL" id="CP012390">
    <property type="protein sequence ID" value="ALE18530.1"/>
    <property type="molecule type" value="Genomic_DNA"/>
</dbReference>
<evidence type="ECO:0000256" key="15">
    <source>
        <dbReference type="PIRNR" id="PIRNR004491"/>
    </source>
</evidence>
<dbReference type="SUPFAM" id="SSF52374">
    <property type="entry name" value="Nucleotidylyl transferase"/>
    <property type="match status" value="1"/>
</dbReference>
<keyword evidence="20" id="KW-1185">Reference proteome</keyword>
<comment type="catalytic activity">
    <reaction evidence="14 15">
        <text>FMN + ATP + H(+) = FAD + diphosphate</text>
        <dbReference type="Rhea" id="RHEA:17237"/>
        <dbReference type="ChEBI" id="CHEBI:15378"/>
        <dbReference type="ChEBI" id="CHEBI:30616"/>
        <dbReference type="ChEBI" id="CHEBI:33019"/>
        <dbReference type="ChEBI" id="CHEBI:57692"/>
        <dbReference type="ChEBI" id="CHEBI:58210"/>
        <dbReference type="EC" id="2.7.7.2"/>
    </reaction>
</comment>
<evidence type="ECO:0000256" key="3">
    <source>
        <dbReference type="ARBA" id="ARBA00005201"/>
    </source>
</evidence>
<evidence type="ECO:0000256" key="2">
    <source>
        <dbReference type="ARBA" id="ARBA00004726"/>
    </source>
</evidence>
<evidence type="ECO:0000256" key="10">
    <source>
        <dbReference type="ARBA" id="ARBA00022827"/>
    </source>
</evidence>
<dbReference type="GO" id="GO:0006747">
    <property type="term" value="P:FAD biosynthetic process"/>
    <property type="evidence" value="ECO:0007669"/>
    <property type="project" value="UniProtKB-UniRule"/>
</dbReference>
<dbReference type="SMART" id="SM00904">
    <property type="entry name" value="Flavokinase"/>
    <property type="match status" value="1"/>
</dbReference>
<dbReference type="EMBL" id="LR584267">
    <property type="protein sequence ID" value="VHN99786.1"/>
    <property type="molecule type" value="Genomic_DNA"/>
</dbReference>
<evidence type="ECO:0000256" key="6">
    <source>
        <dbReference type="ARBA" id="ARBA00022679"/>
    </source>
</evidence>
<evidence type="ECO:0000256" key="8">
    <source>
        <dbReference type="ARBA" id="ARBA00022741"/>
    </source>
</evidence>
<keyword evidence="12" id="KW-0511">Multifunctional enzyme</keyword>
<evidence type="ECO:0000313" key="17">
    <source>
        <dbReference type="EMBL" id="ALE18530.1"/>
    </source>
</evidence>
<dbReference type="InterPro" id="IPR002606">
    <property type="entry name" value="Riboflavin_kinase_bac"/>
</dbReference>
<name>A0A0M3TBA2_9ACTN</name>
<dbReference type="PIRSF" id="PIRSF004491">
    <property type="entry name" value="FAD_Synth"/>
    <property type="match status" value="1"/>
</dbReference>
<dbReference type="OrthoDB" id="9803667at2"/>